<organism evidence="2 3">
    <name type="scientific">Dissostichus mawsoni</name>
    <name type="common">Antarctic cod</name>
    <dbReference type="NCBI Taxonomy" id="36200"/>
    <lineage>
        <taxon>Eukaryota</taxon>
        <taxon>Metazoa</taxon>
        <taxon>Chordata</taxon>
        <taxon>Craniata</taxon>
        <taxon>Vertebrata</taxon>
        <taxon>Euteleostomi</taxon>
        <taxon>Actinopterygii</taxon>
        <taxon>Neopterygii</taxon>
        <taxon>Teleostei</taxon>
        <taxon>Neoteleostei</taxon>
        <taxon>Acanthomorphata</taxon>
        <taxon>Eupercaria</taxon>
        <taxon>Perciformes</taxon>
        <taxon>Notothenioidei</taxon>
        <taxon>Nototheniidae</taxon>
        <taxon>Dissostichus</taxon>
    </lineage>
</organism>
<gene>
    <name evidence="2" type="ORF">F7725_005326</name>
</gene>
<feature type="chain" id="PRO_5029543106" evidence="1">
    <location>
        <begin position="23"/>
        <end position="192"/>
    </location>
</feature>
<evidence type="ECO:0000256" key="1">
    <source>
        <dbReference type="SAM" id="SignalP"/>
    </source>
</evidence>
<dbReference type="EMBL" id="JAAKFY010000009">
    <property type="protein sequence ID" value="KAF3851971.1"/>
    <property type="molecule type" value="Genomic_DNA"/>
</dbReference>
<accession>A0A7J5YSR7</accession>
<protein>
    <submittedName>
        <fullName evidence="2">Uncharacterized protein</fullName>
    </submittedName>
</protein>
<evidence type="ECO:0000313" key="2">
    <source>
        <dbReference type="EMBL" id="KAF3851971.1"/>
    </source>
</evidence>
<reference evidence="2 3" key="1">
    <citation type="submission" date="2020-03" db="EMBL/GenBank/DDBJ databases">
        <title>Dissostichus mawsoni Genome sequencing and assembly.</title>
        <authorList>
            <person name="Park H."/>
        </authorList>
    </citation>
    <scope>NUCLEOTIDE SEQUENCE [LARGE SCALE GENOMIC DNA]</scope>
    <source>
        <strain evidence="2">DM0001</strain>
        <tissue evidence="2">Muscle</tissue>
    </source>
</reference>
<dbReference type="OrthoDB" id="301415at2759"/>
<proteinExistence type="predicted"/>
<feature type="signal peptide" evidence="1">
    <location>
        <begin position="1"/>
        <end position="22"/>
    </location>
</feature>
<dbReference type="AlphaFoldDB" id="A0A7J5YSR7"/>
<comment type="caution">
    <text evidence="2">The sequence shown here is derived from an EMBL/GenBank/DDBJ whole genome shotgun (WGS) entry which is preliminary data.</text>
</comment>
<keyword evidence="1" id="KW-0732">Signal</keyword>
<keyword evidence="3" id="KW-1185">Reference proteome</keyword>
<sequence>MIMTSVLGIALLTFALSGTAVAFVPIGGGPSTHVSITATALLQKVTETCRVVAEAAGHEFKPTGSSPDELVQACLGPRATGEVSGAKFHSALQDIYTQNGLVDRDFVSRSEKDRNQTPCSPPLQLGELCAGTYSYYGGTSTATVTGSSWETQSHTSTSYGQIFLWITWQISTLPPAATVPVEHVLIPSSPTS</sequence>
<evidence type="ECO:0000313" key="3">
    <source>
        <dbReference type="Proteomes" id="UP000518266"/>
    </source>
</evidence>
<dbReference type="Proteomes" id="UP000518266">
    <property type="component" value="Unassembled WGS sequence"/>
</dbReference>
<name>A0A7J5YSR7_DISMA</name>